<proteinExistence type="predicted"/>
<dbReference type="Pfam" id="PF00535">
    <property type="entry name" value="Glycos_transf_2"/>
    <property type="match status" value="1"/>
</dbReference>
<evidence type="ECO:0000313" key="3">
    <source>
        <dbReference type="Proteomes" id="UP000197019"/>
    </source>
</evidence>
<accession>A0A1Z4BWM2</accession>
<keyword evidence="3" id="KW-1185">Reference proteome</keyword>
<protein>
    <submittedName>
        <fullName evidence="2">Glycosyl transferase</fullName>
    </submittedName>
</protein>
<gene>
    <name evidence="2" type="ORF">CEK71_06255</name>
</gene>
<dbReference type="SUPFAM" id="SSF53448">
    <property type="entry name" value="Nucleotide-diphospho-sugar transferases"/>
    <property type="match status" value="1"/>
</dbReference>
<dbReference type="InterPro" id="IPR050834">
    <property type="entry name" value="Glycosyltransf_2"/>
</dbReference>
<dbReference type="RefSeq" id="WP_088618583.1">
    <property type="nucleotide sequence ID" value="NZ_CP022129.1"/>
</dbReference>
<dbReference type="CDD" id="cd06433">
    <property type="entry name" value="GT_2_WfgS_like"/>
    <property type="match status" value="1"/>
</dbReference>
<keyword evidence="2" id="KW-0808">Transferase</keyword>
<dbReference type="InterPro" id="IPR001173">
    <property type="entry name" value="Glyco_trans_2-like"/>
</dbReference>
<organism evidence="2 3">
    <name type="scientific">Methylovulum psychrotolerans</name>
    <dbReference type="NCBI Taxonomy" id="1704499"/>
    <lineage>
        <taxon>Bacteria</taxon>
        <taxon>Pseudomonadati</taxon>
        <taxon>Pseudomonadota</taxon>
        <taxon>Gammaproteobacteria</taxon>
        <taxon>Methylococcales</taxon>
        <taxon>Methylococcaceae</taxon>
        <taxon>Methylovulum</taxon>
    </lineage>
</organism>
<dbReference type="AlphaFoldDB" id="A0A1Z4BWM2"/>
<dbReference type="InterPro" id="IPR029044">
    <property type="entry name" value="Nucleotide-diphossugar_trans"/>
</dbReference>
<dbReference type="Proteomes" id="UP000197019">
    <property type="component" value="Chromosome"/>
</dbReference>
<name>A0A1Z4BWM2_9GAMM</name>
<sequence length="252" mass="28610">MKISLITSVYNNQETIAEAIGSVLSQTYPNIEYIVIDGGSTDGTVNIVRSYQDQLATFVSEPDRGIYDGLNKGIRLATGDVIGFLHSDDLYQDNKVIAKVAQAFTDNPVDSVYGDLTYIDKNDPTKIIRYWQSGLFSLKKLRYGWMPPHPTFFVKRDIYERYGTFDTSFKIAADYDLILRFLGKNRISTYYIPSVLIRMRVGGASNKNWKNILRKSTEDLQAMKNNGIGSVLSLLIKNLSKLQQFFIKNLKN</sequence>
<feature type="domain" description="Glycosyltransferase 2-like" evidence="1">
    <location>
        <begin position="4"/>
        <end position="139"/>
    </location>
</feature>
<reference evidence="2 3" key="1">
    <citation type="submission" date="2017-06" db="EMBL/GenBank/DDBJ databases">
        <title>Genome Sequencing of the methanotroph Methylovulum psychrotolerants str. HV10-M2 isolated from a high-altitude environment.</title>
        <authorList>
            <person name="Mateos-Rivera A."/>
        </authorList>
    </citation>
    <scope>NUCLEOTIDE SEQUENCE [LARGE SCALE GENOMIC DNA]</scope>
    <source>
        <strain evidence="2 3">HV10_M2</strain>
    </source>
</reference>
<evidence type="ECO:0000313" key="2">
    <source>
        <dbReference type="EMBL" id="ASF45707.1"/>
    </source>
</evidence>
<dbReference type="KEGG" id="mpsy:CEK71_06255"/>
<dbReference type="Gene3D" id="3.90.550.10">
    <property type="entry name" value="Spore Coat Polysaccharide Biosynthesis Protein SpsA, Chain A"/>
    <property type="match status" value="1"/>
</dbReference>
<dbReference type="GO" id="GO:0016740">
    <property type="term" value="F:transferase activity"/>
    <property type="evidence" value="ECO:0007669"/>
    <property type="project" value="UniProtKB-KW"/>
</dbReference>
<dbReference type="OrthoDB" id="396512at2"/>
<dbReference type="PANTHER" id="PTHR43685:SF2">
    <property type="entry name" value="GLYCOSYLTRANSFERASE 2-LIKE DOMAIN-CONTAINING PROTEIN"/>
    <property type="match status" value="1"/>
</dbReference>
<dbReference type="EMBL" id="CP022129">
    <property type="protein sequence ID" value="ASF45707.1"/>
    <property type="molecule type" value="Genomic_DNA"/>
</dbReference>
<evidence type="ECO:0000259" key="1">
    <source>
        <dbReference type="Pfam" id="PF00535"/>
    </source>
</evidence>
<dbReference type="PANTHER" id="PTHR43685">
    <property type="entry name" value="GLYCOSYLTRANSFERASE"/>
    <property type="match status" value="1"/>
</dbReference>